<dbReference type="Pfam" id="PF13472">
    <property type="entry name" value="Lipase_GDSL_2"/>
    <property type="match status" value="1"/>
</dbReference>
<dbReference type="AlphaFoldDB" id="A0AAE0CCE3"/>
<dbReference type="Gene3D" id="3.40.50.1110">
    <property type="entry name" value="SGNH hydrolase"/>
    <property type="match status" value="1"/>
</dbReference>
<keyword evidence="3" id="KW-1185">Reference proteome</keyword>
<dbReference type="PANTHER" id="PTHR30383:SF5">
    <property type="entry name" value="SGNH HYDROLASE-TYPE ESTERASE DOMAIN-CONTAINING PROTEIN"/>
    <property type="match status" value="1"/>
</dbReference>
<dbReference type="SUPFAM" id="SSF52266">
    <property type="entry name" value="SGNH hydrolase"/>
    <property type="match status" value="1"/>
</dbReference>
<dbReference type="InterPro" id="IPR036514">
    <property type="entry name" value="SGNH_hydro_sf"/>
</dbReference>
<evidence type="ECO:0000313" key="2">
    <source>
        <dbReference type="EMBL" id="KAK3251340.1"/>
    </source>
</evidence>
<evidence type="ECO:0000259" key="1">
    <source>
        <dbReference type="Pfam" id="PF13472"/>
    </source>
</evidence>
<dbReference type="Proteomes" id="UP001190700">
    <property type="component" value="Unassembled WGS sequence"/>
</dbReference>
<feature type="domain" description="SGNH hydrolase-type esterase" evidence="1">
    <location>
        <begin position="25"/>
        <end position="147"/>
    </location>
</feature>
<dbReference type="PANTHER" id="PTHR30383">
    <property type="entry name" value="THIOESTERASE 1/PROTEASE 1/LYSOPHOSPHOLIPASE L1"/>
    <property type="match status" value="1"/>
</dbReference>
<sequence length="169" mass="18709">MLESAESATALYDNCGREFSMGLGARLKKARASNQEYDTVVILTGTNDLGRIFGDTHFPSEASPEDIAERIRQLHSVCYENGIQQTFLLTVPPSTFSKTDDSRRAALNALLRNFCACEAKARLIDLDLVQLELDSDGLHLSEQGYDAMESPSAWSSIQLLPAMKRSNYL</sequence>
<dbReference type="InterPro" id="IPR051532">
    <property type="entry name" value="Ester_Hydrolysis_Enzymes"/>
</dbReference>
<comment type="caution">
    <text evidence="2">The sequence shown here is derived from an EMBL/GenBank/DDBJ whole genome shotgun (WGS) entry which is preliminary data.</text>
</comment>
<gene>
    <name evidence="2" type="ORF">CYMTET_39322</name>
</gene>
<dbReference type="EMBL" id="LGRX02026106">
    <property type="protein sequence ID" value="KAK3251340.1"/>
    <property type="molecule type" value="Genomic_DNA"/>
</dbReference>
<organism evidence="2 3">
    <name type="scientific">Cymbomonas tetramitiformis</name>
    <dbReference type="NCBI Taxonomy" id="36881"/>
    <lineage>
        <taxon>Eukaryota</taxon>
        <taxon>Viridiplantae</taxon>
        <taxon>Chlorophyta</taxon>
        <taxon>Pyramimonadophyceae</taxon>
        <taxon>Pyramimonadales</taxon>
        <taxon>Pyramimonadaceae</taxon>
        <taxon>Cymbomonas</taxon>
    </lineage>
</organism>
<proteinExistence type="predicted"/>
<accession>A0AAE0CCE3</accession>
<evidence type="ECO:0000313" key="3">
    <source>
        <dbReference type="Proteomes" id="UP001190700"/>
    </source>
</evidence>
<reference evidence="2 3" key="1">
    <citation type="journal article" date="2015" name="Genome Biol. Evol.">
        <title>Comparative Genomics of a Bacterivorous Green Alga Reveals Evolutionary Causalities and Consequences of Phago-Mixotrophic Mode of Nutrition.</title>
        <authorList>
            <person name="Burns J.A."/>
            <person name="Paasch A."/>
            <person name="Narechania A."/>
            <person name="Kim E."/>
        </authorList>
    </citation>
    <scope>NUCLEOTIDE SEQUENCE [LARGE SCALE GENOMIC DNA]</scope>
    <source>
        <strain evidence="2 3">PLY_AMNH</strain>
    </source>
</reference>
<protein>
    <recommendedName>
        <fullName evidence="1">SGNH hydrolase-type esterase domain-containing protein</fullName>
    </recommendedName>
</protein>
<dbReference type="GO" id="GO:0004622">
    <property type="term" value="F:phosphatidylcholine lysophospholipase activity"/>
    <property type="evidence" value="ECO:0007669"/>
    <property type="project" value="TreeGrafter"/>
</dbReference>
<dbReference type="InterPro" id="IPR013830">
    <property type="entry name" value="SGNH_hydro"/>
</dbReference>
<name>A0AAE0CCE3_9CHLO</name>